<accession>X1FNE5</accession>
<protein>
    <submittedName>
        <fullName evidence="1">Uncharacterized protein</fullName>
    </submittedName>
</protein>
<dbReference type="EMBL" id="BARU01006272">
    <property type="protein sequence ID" value="GAH46472.1"/>
    <property type="molecule type" value="Genomic_DNA"/>
</dbReference>
<proteinExistence type="predicted"/>
<reference evidence="1" key="1">
    <citation type="journal article" date="2014" name="Front. Microbiol.">
        <title>High frequency of phylogenetically diverse reductive dehalogenase-homologous genes in deep subseafloor sedimentary metagenomes.</title>
        <authorList>
            <person name="Kawai M."/>
            <person name="Futagami T."/>
            <person name="Toyoda A."/>
            <person name="Takaki Y."/>
            <person name="Nishi S."/>
            <person name="Hori S."/>
            <person name="Arai W."/>
            <person name="Tsubouchi T."/>
            <person name="Morono Y."/>
            <person name="Uchiyama I."/>
            <person name="Ito T."/>
            <person name="Fujiyama A."/>
            <person name="Inagaki F."/>
            <person name="Takami H."/>
        </authorList>
    </citation>
    <scope>NUCLEOTIDE SEQUENCE</scope>
    <source>
        <strain evidence="1">Expedition CK06-06</strain>
    </source>
</reference>
<evidence type="ECO:0000313" key="1">
    <source>
        <dbReference type="EMBL" id="GAH46472.1"/>
    </source>
</evidence>
<comment type="caution">
    <text evidence="1">The sequence shown here is derived from an EMBL/GenBank/DDBJ whole genome shotgun (WGS) entry which is preliminary data.</text>
</comment>
<gene>
    <name evidence="1" type="ORF">S03H2_12319</name>
</gene>
<sequence length="49" mass="5731">MYKIYIRRLKAFNYFYIERTVMNNKPNQDRPSGLSIASLVTGILGYVTN</sequence>
<feature type="non-terminal residue" evidence="1">
    <location>
        <position position="49"/>
    </location>
</feature>
<dbReference type="AlphaFoldDB" id="X1FNE5"/>
<organism evidence="1">
    <name type="scientific">marine sediment metagenome</name>
    <dbReference type="NCBI Taxonomy" id="412755"/>
    <lineage>
        <taxon>unclassified sequences</taxon>
        <taxon>metagenomes</taxon>
        <taxon>ecological metagenomes</taxon>
    </lineage>
</organism>
<name>X1FNE5_9ZZZZ</name>